<dbReference type="PROSITE" id="PS50011">
    <property type="entry name" value="PROTEIN_KINASE_DOM"/>
    <property type="match status" value="1"/>
</dbReference>
<feature type="region of interest" description="Disordered" evidence="1">
    <location>
        <begin position="269"/>
        <end position="307"/>
    </location>
</feature>
<sequence length="682" mass="76780">MSADNAKIYRQCNNDIVQFIVAASDRNMEGFGSLHLPGYNPVPHPPLWFTDKHISTELSLRNVVHVPKLVSTMAEDFERDLLHFFANHNEFPAAKQLTTLGRNPCKSFHIGDGDASSFQYEYYDQIGVHAMCLASSIHIHPNQRLWHATFRMKQYQRNPTFLNQVDVCVQMDKAKAYDFFYSDDARKKIDQNILQKLRVLRDGSNCLATFHFLPASPSAETIVLNGIAGHALHWAIPSTVAPKLLQPRKISRPADAADTWWEAFSTQKSPANSQSNDIQHGPKHQANSKVEIPPRYERSDNETPEGSEYIQRAWSRAVETDATFMVFNSGETERIGIRHRATNTLFLSSWTKPFSGTYLAIHLTLYSTIVKDALARTPIECQRGDGAIAQPISQAESTVKLKRKQQSSDLDVVTRKSKRLRGGEPPSTKSFDIEKEIASRHILLVSFDFGVYHSPAPSSFLRVTSSCHPDFISKPFQQPEPDKQYPMTECMHFIAKEKIGSGGAGSVFRGVLQIQVDSSVIERTVVIKIPMGIQPASAIHEEYEIYTSLAAAGVTEGIARVYGVFEDLESDAVIMMMQDGGTDLYTRQRMRDGTPYKGQVSLSQEEFDTLYRIILSINKAGIEHFDIKPHNILVDANGELLVIDFHAAIPFKWRDGRPESADLASLRDMFAGTFEMDKYYPR</sequence>
<reference evidence="3 4" key="1">
    <citation type="journal article" date="2018" name="Evol. Lett.">
        <title>Horizontal gene cluster transfer increased hallucinogenic mushroom diversity.</title>
        <authorList>
            <person name="Reynolds H.T."/>
            <person name="Vijayakumar V."/>
            <person name="Gluck-Thaler E."/>
            <person name="Korotkin H.B."/>
            <person name="Matheny P.B."/>
            <person name="Slot J.C."/>
        </authorList>
    </citation>
    <scope>NUCLEOTIDE SEQUENCE [LARGE SCALE GENOMIC DNA]</scope>
    <source>
        <strain evidence="3 4">2629</strain>
    </source>
</reference>
<name>A0A409YN33_9AGAR</name>
<feature type="compositionally biased region" description="Basic and acidic residues" evidence="1">
    <location>
        <begin position="292"/>
        <end position="301"/>
    </location>
</feature>
<dbReference type="PROSITE" id="PS00108">
    <property type="entry name" value="PROTEIN_KINASE_ST"/>
    <property type="match status" value="1"/>
</dbReference>
<dbReference type="Pfam" id="PF00069">
    <property type="entry name" value="Pkinase"/>
    <property type="match status" value="1"/>
</dbReference>
<dbReference type="GO" id="GO:0005524">
    <property type="term" value="F:ATP binding"/>
    <property type="evidence" value="ECO:0007669"/>
    <property type="project" value="InterPro"/>
</dbReference>
<feature type="domain" description="Protein kinase" evidence="2">
    <location>
        <begin position="493"/>
        <end position="682"/>
    </location>
</feature>
<evidence type="ECO:0000259" key="2">
    <source>
        <dbReference type="PROSITE" id="PS50011"/>
    </source>
</evidence>
<evidence type="ECO:0000256" key="1">
    <source>
        <dbReference type="SAM" id="MobiDB-lite"/>
    </source>
</evidence>
<dbReference type="Proteomes" id="UP000284842">
    <property type="component" value="Unassembled WGS sequence"/>
</dbReference>
<comment type="caution">
    <text evidence="3">The sequence shown here is derived from an EMBL/GenBank/DDBJ whole genome shotgun (WGS) entry which is preliminary data.</text>
</comment>
<gene>
    <name evidence="3" type="ORF">CVT24_013102</name>
</gene>
<dbReference type="GO" id="GO:0004672">
    <property type="term" value="F:protein kinase activity"/>
    <property type="evidence" value="ECO:0007669"/>
    <property type="project" value="InterPro"/>
</dbReference>
<dbReference type="InterPro" id="IPR008271">
    <property type="entry name" value="Ser/Thr_kinase_AS"/>
</dbReference>
<dbReference type="OrthoDB" id="2521594at2759"/>
<dbReference type="SUPFAM" id="SSF56112">
    <property type="entry name" value="Protein kinase-like (PK-like)"/>
    <property type="match status" value="1"/>
</dbReference>
<feature type="compositionally biased region" description="Polar residues" evidence="1">
    <location>
        <begin position="269"/>
        <end position="278"/>
    </location>
</feature>
<feature type="region of interest" description="Disordered" evidence="1">
    <location>
        <begin position="410"/>
        <end position="431"/>
    </location>
</feature>
<accession>A0A409YN33</accession>
<organism evidence="3 4">
    <name type="scientific">Panaeolus cyanescens</name>
    <dbReference type="NCBI Taxonomy" id="181874"/>
    <lineage>
        <taxon>Eukaryota</taxon>
        <taxon>Fungi</taxon>
        <taxon>Dikarya</taxon>
        <taxon>Basidiomycota</taxon>
        <taxon>Agaricomycotina</taxon>
        <taxon>Agaricomycetes</taxon>
        <taxon>Agaricomycetidae</taxon>
        <taxon>Agaricales</taxon>
        <taxon>Agaricineae</taxon>
        <taxon>Galeropsidaceae</taxon>
        <taxon>Panaeolus</taxon>
    </lineage>
</organism>
<dbReference type="InterPro" id="IPR000719">
    <property type="entry name" value="Prot_kinase_dom"/>
</dbReference>
<proteinExistence type="predicted"/>
<evidence type="ECO:0000313" key="3">
    <source>
        <dbReference type="EMBL" id="PPR04493.1"/>
    </source>
</evidence>
<dbReference type="EMBL" id="NHTK01000939">
    <property type="protein sequence ID" value="PPR04493.1"/>
    <property type="molecule type" value="Genomic_DNA"/>
</dbReference>
<keyword evidence="4" id="KW-1185">Reference proteome</keyword>
<dbReference type="Gene3D" id="3.30.200.20">
    <property type="entry name" value="Phosphorylase Kinase, domain 1"/>
    <property type="match status" value="1"/>
</dbReference>
<dbReference type="AlphaFoldDB" id="A0A409YN33"/>
<dbReference type="InParanoid" id="A0A409YN33"/>
<dbReference type="InterPro" id="IPR011009">
    <property type="entry name" value="Kinase-like_dom_sf"/>
</dbReference>
<evidence type="ECO:0000313" key="4">
    <source>
        <dbReference type="Proteomes" id="UP000284842"/>
    </source>
</evidence>
<dbReference type="Gene3D" id="1.10.510.10">
    <property type="entry name" value="Transferase(Phosphotransferase) domain 1"/>
    <property type="match status" value="1"/>
</dbReference>
<protein>
    <recommendedName>
        <fullName evidence="2">Protein kinase domain-containing protein</fullName>
    </recommendedName>
</protein>